<keyword evidence="1" id="KW-0378">Hydrolase</keyword>
<dbReference type="GO" id="GO:0004181">
    <property type="term" value="F:metallocarboxypeptidase activity"/>
    <property type="evidence" value="ECO:0007669"/>
    <property type="project" value="UniProtKB-UniRule"/>
</dbReference>
<keyword evidence="1" id="KW-0645">Protease</keyword>
<dbReference type="Proteomes" id="UP000273154">
    <property type="component" value="Chromosome"/>
</dbReference>
<dbReference type="Gene3D" id="1.10.1370.30">
    <property type="match status" value="1"/>
</dbReference>
<dbReference type="AlphaFoldDB" id="A0A3G9K6H1"/>
<keyword evidence="1" id="KW-0482">Metalloprotease</keyword>
<dbReference type="PRINTS" id="PR00998">
    <property type="entry name" value="CRBOXYPTASET"/>
</dbReference>
<dbReference type="PANTHER" id="PTHR34217:SF1">
    <property type="entry name" value="CARBOXYPEPTIDASE 1"/>
    <property type="match status" value="1"/>
</dbReference>
<keyword evidence="5" id="KW-1185">Reference proteome</keyword>
<comment type="cofactor">
    <cofactor evidence="2">
        <name>Zn(2+)</name>
        <dbReference type="ChEBI" id="CHEBI:29105"/>
    </cofactor>
    <text evidence="2">Binds 1 zinc ion per subunit.</text>
</comment>
<protein>
    <recommendedName>
        <fullName evidence="1">Metal-dependent carboxypeptidase</fullName>
        <ecNumber evidence="1">3.4.17.19</ecNumber>
    </recommendedName>
</protein>
<keyword evidence="1 4" id="KW-0121">Carboxypeptidase</keyword>
<dbReference type="EC" id="3.4.17.19" evidence="1"/>
<dbReference type="GO" id="GO:0046872">
    <property type="term" value="F:metal ion binding"/>
    <property type="evidence" value="ECO:0007669"/>
    <property type="project" value="UniProtKB-KW"/>
</dbReference>
<dbReference type="OrthoDB" id="9772308at2"/>
<comment type="function">
    <text evidence="1">Broad specificity carboxypetidase that releases amino acids sequentially from the C-terminus, including neutral, aromatic, polar and basic residues.</text>
</comment>
<accession>A0A3G9K6H1</accession>
<feature type="active site" description="Proton donor/acceptor" evidence="3">
    <location>
        <position position="268"/>
    </location>
</feature>
<keyword evidence="2" id="KW-0862">Zinc</keyword>
<dbReference type="PROSITE" id="PS52034">
    <property type="entry name" value="PEPTIDASE_M32"/>
    <property type="match status" value="1"/>
</dbReference>
<comment type="similarity">
    <text evidence="1">Belongs to the peptidase M32 family.</text>
</comment>
<name>A0A3G9K6H1_9ACTN</name>
<keyword evidence="1 2" id="KW-0479">Metal-binding</keyword>
<dbReference type="CDD" id="cd06460">
    <property type="entry name" value="M32_Taq"/>
    <property type="match status" value="1"/>
</dbReference>
<dbReference type="InterPro" id="IPR001333">
    <property type="entry name" value="Peptidase_M32_Taq"/>
</dbReference>
<dbReference type="GO" id="GO:0006508">
    <property type="term" value="P:proteolysis"/>
    <property type="evidence" value="ECO:0007669"/>
    <property type="project" value="UniProtKB-UniRule"/>
</dbReference>
<organism evidence="4 5">
    <name type="scientific">Parolsenella catena</name>
    <dbReference type="NCBI Taxonomy" id="2003188"/>
    <lineage>
        <taxon>Bacteria</taxon>
        <taxon>Bacillati</taxon>
        <taxon>Actinomycetota</taxon>
        <taxon>Coriobacteriia</taxon>
        <taxon>Coriobacteriales</taxon>
        <taxon>Atopobiaceae</taxon>
        <taxon>Parolsenella</taxon>
    </lineage>
</organism>
<reference evidence="5" key="1">
    <citation type="submission" date="2018-11" db="EMBL/GenBank/DDBJ databases">
        <title>Comparative genomics of Parolsenella catena and Libanicoccus massiliensis: Reclassification of Libanicoccus massiliensis as Parolsenella massiliensis comb. nov.</title>
        <authorList>
            <person name="Sakamoto M."/>
            <person name="Ikeyama N."/>
            <person name="Murakami T."/>
            <person name="Mori H."/>
            <person name="Yuki M."/>
            <person name="Ohkuma M."/>
        </authorList>
    </citation>
    <scope>NUCLEOTIDE SEQUENCE [LARGE SCALE GENOMIC DNA]</scope>
    <source>
        <strain evidence="5">JCM 31932</strain>
    </source>
</reference>
<proteinExistence type="inferred from homology"/>
<evidence type="ECO:0000256" key="3">
    <source>
        <dbReference type="PIRSR" id="PIRSR006615-2"/>
    </source>
</evidence>
<feature type="binding site" evidence="2">
    <location>
        <position position="271"/>
    </location>
    <ligand>
        <name>Zn(2+)</name>
        <dbReference type="ChEBI" id="CHEBI:29105"/>
        <note>catalytic</note>
    </ligand>
</feature>
<evidence type="ECO:0000313" key="5">
    <source>
        <dbReference type="Proteomes" id="UP000273154"/>
    </source>
</evidence>
<dbReference type="SUPFAM" id="SSF55486">
    <property type="entry name" value="Metalloproteases ('zincins'), catalytic domain"/>
    <property type="match status" value="1"/>
</dbReference>
<evidence type="ECO:0000256" key="2">
    <source>
        <dbReference type="PIRSR" id="PIRSR006615-1"/>
    </source>
</evidence>
<dbReference type="Pfam" id="PF02074">
    <property type="entry name" value="Peptidase_M32"/>
    <property type="match status" value="1"/>
</dbReference>
<dbReference type="PIRSF" id="PIRSF006615">
    <property type="entry name" value="Zn_crbxpep_Taq"/>
    <property type="match status" value="1"/>
</dbReference>
<sequence>MTIEEDLTALDALQAHLFAHRHATTSIMFAGETTDPAEAAAPRAEALATLEEEVHELLCRAETGELLERLGKAAEAGELDETRAAQVRVLGRERAERVDVPGGVQADFARLCCEAQSVWTRAKRENDWASFSPYLDRMVASMRAIAELRRPGHDAYDTLLDDFERGTSRAFYDAFFSQVKECVVPMVAAIRERGWQPSRSCIEGTFDHDTQMELARDLLELEGLRASALTLSETEHPFTDSVCSAHAYIATHVYEDDVISNVYSMLHEGGHAMYEQNVDPSYDRTILNGGVSSGVHESQSRFFENYVGRSEAFAPVLLTALRRRFPGRFDNVDAHELYLAVNRAEPGLVRTEADELTYPLHILIRYEIEQMLFDGTATAADVPALWNERYASYLGLEVPSDTLGCLQDVHWSCGDLGYFPTYALGGAYGAQLLDAMRASGVDFDGACASGDLAPVRDWLRERVWRHGRAIDPMPLIEDACGERLDASHYTRYLTEKFSAIYDL</sequence>
<gene>
    <name evidence="4" type="primary">ypwA</name>
    <name evidence="4" type="ORF">Pcatena_12990</name>
</gene>
<dbReference type="PANTHER" id="PTHR34217">
    <property type="entry name" value="METAL-DEPENDENT CARBOXYPEPTIDASE"/>
    <property type="match status" value="1"/>
</dbReference>
<evidence type="ECO:0000313" key="4">
    <source>
        <dbReference type="EMBL" id="BBH50712.1"/>
    </source>
</evidence>
<comment type="catalytic activity">
    <reaction evidence="1">
        <text>Release of a C-terminal amino acid with broad specificity, except for -Pro.</text>
        <dbReference type="EC" id="3.4.17.19"/>
    </reaction>
</comment>
<dbReference type="RefSeq" id="WP_126422748.1">
    <property type="nucleotide sequence ID" value="NZ_AP019367.1"/>
</dbReference>
<evidence type="ECO:0000256" key="1">
    <source>
        <dbReference type="PIRNR" id="PIRNR006615"/>
    </source>
</evidence>
<dbReference type="EMBL" id="AP019367">
    <property type="protein sequence ID" value="BBH50712.1"/>
    <property type="molecule type" value="Genomic_DNA"/>
</dbReference>
<dbReference type="KEGG" id="pcat:Pcatena_12990"/>
<feature type="binding site" evidence="2">
    <location>
        <position position="297"/>
    </location>
    <ligand>
        <name>Zn(2+)</name>
        <dbReference type="ChEBI" id="CHEBI:29105"/>
        <note>catalytic</note>
    </ligand>
</feature>
<dbReference type="GeneID" id="88849435"/>
<feature type="binding site" evidence="2">
    <location>
        <position position="267"/>
    </location>
    <ligand>
        <name>Zn(2+)</name>
        <dbReference type="ChEBI" id="CHEBI:29105"/>
        <note>catalytic</note>
    </ligand>
</feature>